<organism evidence="2 3">
    <name type="scientific">Solanum tuberosum</name>
    <name type="common">Potato</name>
    <dbReference type="NCBI Taxonomy" id="4113"/>
    <lineage>
        <taxon>Eukaryota</taxon>
        <taxon>Viridiplantae</taxon>
        <taxon>Streptophyta</taxon>
        <taxon>Embryophyta</taxon>
        <taxon>Tracheophyta</taxon>
        <taxon>Spermatophyta</taxon>
        <taxon>Magnoliopsida</taxon>
        <taxon>eudicotyledons</taxon>
        <taxon>Gunneridae</taxon>
        <taxon>Pentapetalae</taxon>
        <taxon>asterids</taxon>
        <taxon>lamiids</taxon>
        <taxon>Solanales</taxon>
        <taxon>Solanaceae</taxon>
        <taxon>Solanoideae</taxon>
        <taxon>Solaneae</taxon>
        <taxon>Solanum</taxon>
    </lineage>
</organism>
<dbReference type="InterPro" id="IPR000608">
    <property type="entry name" value="UBC"/>
</dbReference>
<dbReference type="PROSITE" id="PS50127">
    <property type="entry name" value="UBC_2"/>
    <property type="match status" value="1"/>
</dbReference>
<accession>A0ABQ7UR41</accession>
<comment type="caution">
    <text evidence="2">The sequence shown here is derived from an EMBL/GenBank/DDBJ whole genome shotgun (WGS) entry which is preliminary data.</text>
</comment>
<keyword evidence="3" id="KW-1185">Reference proteome</keyword>
<dbReference type="EMBL" id="JAIVGD010000018">
    <property type="protein sequence ID" value="KAH0754325.1"/>
    <property type="molecule type" value="Genomic_DNA"/>
</dbReference>
<dbReference type="InterPro" id="IPR050113">
    <property type="entry name" value="Ub_conjugating_enzyme"/>
</dbReference>
<dbReference type="Gene3D" id="3.10.110.10">
    <property type="entry name" value="Ubiquitin Conjugating Enzyme"/>
    <property type="match status" value="1"/>
</dbReference>
<evidence type="ECO:0000313" key="2">
    <source>
        <dbReference type="EMBL" id="KAH0754325.1"/>
    </source>
</evidence>
<name>A0ABQ7UR41_SOLTU</name>
<dbReference type="Pfam" id="PF00179">
    <property type="entry name" value="UQ_con"/>
    <property type="match status" value="1"/>
</dbReference>
<dbReference type="Proteomes" id="UP000826656">
    <property type="component" value="Unassembled WGS sequence"/>
</dbReference>
<proteinExistence type="predicted"/>
<feature type="domain" description="UBC core" evidence="1">
    <location>
        <begin position="1"/>
        <end position="79"/>
    </location>
</feature>
<reference evidence="2 3" key="1">
    <citation type="journal article" date="2021" name="bioRxiv">
        <title>Chromosome-scale and haplotype-resolved genome assembly of a tetraploid potato cultivar.</title>
        <authorList>
            <person name="Sun H."/>
            <person name="Jiao W.-B."/>
            <person name="Krause K."/>
            <person name="Campoy J.A."/>
            <person name="Goel M."/>
            <person name="Folz-Donahue K."/>
            <person name="Kukat C."/>
            <person name="Huettel B."/>
            <person name="Schneeberger K."/>
        </authorList>
    </citation>
    <scope>NUCLEOTIDE SEQUENCE [LARGE SCALE GENOMIC DNA]</scope>
    <source>
        <strain evidence="2">SolTubOtavaFocal</strain>
        <tissue evidence="2">Leaves</tissue>
    </source>
</reference>
<evidence type="ECO:0000259" key="1">
    <source>
        <dbReference type="PROSITE" id="PS50127"/>
    </source>
</evidence>
<evidence type="ECO:0000313" key="3">
    <source>
        <dbReference type="Proteomes" id="UP000826656"/>
    </source>
</evidence>
<gene>
    <name evidence="2" type="ORF">KY290_024595</name>
</gene>
<sequence>MITGDAYDVMTILISIQSLLGEPNISGDAYDVRTILISIQSLLGEPNISSPLNTQAAALWCNQEEYRKMVEKLYKPSVQTTLVTSSLGFHQAGQIIPIMWYLLTVGMSPPSDLSNTNM</sequence>
<protein>
    <recommendedName>
        <fullName evidence="1">UBC core domain-containing protein</fullName>
    </recommendedName>
</protein>
<dbReference type="PANTHER" id="PTHR24067">
    <property type="entry name" value="UBIQUITIN-CONJUGATING ENZYME E2"/>
    <property type="match status" value="1"/>
</dbReference>
<dbReference type="InterPro" id="IPR016135">
    <property type="entry name" value="UBQ-conjugating_enzyme/RWD"/>
</dbReference>
<dbReference type="SUPFAM" id="SSF54495">
    <property type="entry name" value="UBC-like"/>
    <property type="match status" value="1"/>
</dbReference>